<reference evidence="4" key="3">
    <citation type="submission" date="2025-04" db="UniProtKB">
        <authorList>
            <consortium name="RefSeq"/>
        </authorList>
    </citation>
    <scope>IDENTIFICATION</scope>
    <source>
        <strain evidence="4">CBS 304.34</strain>
    </source>
</reference>
<evidence type="ECO:0000313" key="4">
    <source>
        <dbReference type="RefSeq" id="XP_033580800.1"/>
    </source>
</evidence>
<evidence type="ECO:0000256" key="1">
    <source>
        <dbReference type="SAM" id="Phobius"/>
    </source>
</evidence>
<dbReference type="GeneID" id="54468590"/>
<reference evidence="2 4" key="1">
    <citation type="journal article" date="2020" name="Stud. Mycol.">
        <title>101 Dothideomycetes genomes: a test case for predicting lifestyles and emergence of pathogens.</title>
        <authorList>
            <person name="Haridas S."/>
            <person name="Albert R."/>
            <person name="Binder M."/>
            <person name="Bloem J."/>
            <person name="Labutti K."/>
            <person name="Salamov A."/>
            <person name="Andreopoulos B."/>
            <person name="Baker S."/>
            <person name="Barry K."/>
            <person name="Bills G."/>
            <person name="Bluhm B."/>
            <person name="Cannon C."/>
            <person name="Castanera R."/>
            <person name="Culley D."/>
            <person name="Daum C."/>
            <person name="Ezra D."/>
            <person name="Gonzalez J."/>
            <person name="Henrissat B."/>
            <person name="Kuo A."/>
            <person name="Liang C."/>
            <person name="Lipzen A."/>
            <person name="Lutzoni F."/>
            <person name="Magnuson J."/>
            <person name="Mondo S."/>
            <person name="Nolan M."/>
            <person name="Ohm R."/>
            <person name="Pangilinan J."/>
            <person name="Park H.-J."/>
            <person name="Ramirez L."/>
            <person name="Alfaro M."/>
            <person name="Sun H."/>
            <person name="Tritt A."/>
            <person name="Yoshinaga Y."/>
            <person name="Zwiers L.-H."/>
            <person name="Turgeon B."/>
            <person name="Goodwin S."/>
            <person name="Spatafora J."/>
            <person name="Crous P."/>
            <person name="Grigoriev I."/>
        </authorList>
    </citation>
    <scope>NUCLEOTIDE SEQUENCE</scope>
    <source>
        <strain evidence="2 4">CBS 304.34</strain>
    </source>
</reference>
<organism evidence="2">
    <name type="scientific">Mytilinidion resinicola</name>
    <dbReference type="NCBI Taxonomy" id="574789"/>
    <lineage>
        <taxon>Eukaryota</taxon>
        <taxon>Fungi</taxon>
        <taxon>Dikarya</taxon>
        <taxon>Ascomycota</taxon>
        <taxon>Pezizomycotina</taxon>
        <taxon>Dothideomycetes</taxon>
        <taxon>Pleosporomycetidae</taxon>
        <taxon>Mytilinidiales</taxon>
        <taxon>Mytilinidiaceae</taxon>
        <taxon>Mytilinidion</taxon>
    </lineage>
</organism>
<keyword evidence="1" id="KW-0812">Transmembrane</keyword>
<evidence type="ECO:0000313" key="2">
    <source>
        <dbReference type="EMBL" id="KAF2813836.1"/>
    </source>
</evidence>
<dbReference type="EMBL" id="MU003695">
    <property type="protein sequence ID" value="KAF2813836.1"/>
    <property type="molecule type" value="Genomic_DNA"/>
</dbReference>
<sequence>MMGLASFTSPPSASGASSPSPSLFSLFLRAIIITSALHLVLSVSHAFYLTDAPFLPGLSSSDITVSGFDILTHTSVAPAATLVLSSLEYLTTQRTEHSRPYALFVSTTMFLGWLVSWIDWTACHGEWCRATPSPTTEFYAFIVSFAWWAGGLLITLAYAACGLAELAAMLGLRGSRVVLREVENGNAWPRDEKVSVSRGCGDETRTCGSCETRGKDHETKALVTVLD</sequence>
<name>A0A6A6YY04_9PEZI</name>
<evidence type="ECO:0000313" key="3">
    <source>
        <dbReference type="Proteomes" id="UP000504636"/>
    </source>
</evidence>
<protein>
    <submittedName>
        <fullName evidence="2 4">Uncharacterized protein</fullName>
    </submittedName>
</protein>
<reference evidence="4" key="2">
    <citation type="submission" date="2020-04" db="EMBL/GenBank/DDBJ databases">
        <authorList>
            <consortium name="NCBI Genome Project"/>
        </authorList>
    </citation>
    <scope>NUCLEOTIDE SEQUENCE</scope>
    <source>
        <strain evidence="4">CBS 304.34</strain>
    </source>
</reference>
<gene>
    <name evidence="2 4" type="ORF">BDZ99DRAFT_567562</name>
</gene>
<keyword evidence="3" id="KW-1185">Reference proteome</keyword>
<dbReference type="OrthoDB" id="10659631at2759"/>
<feature type="transmembrane region" description="Helical" evidence="1">
    <location>
        <begin position="101"/>
        <end position="118"/>
    </location>
</feature>
<accession>A0A6A6YY04</accession>
<proteinExistence type="predicted"/>
<feature type="transmembrane region" description="Helical" evidence="1">
    <location>
        <begin position="26"/>
        <end position="50"/>
    </location>
</feature>
<dbReference type="AlphaFoldDB" id="A0A6A6YY04"/>
<keyword evidence="1" id="KW-0472">Membrane</keyword>
<feature type="transmembrane region" description="Helical" evidence="1">
    <location>
        <begin position="138"/>
        <end position="166"/>
    </location>
</feature>
<dbReference type="Proteomes" id="UP000504636">
    <property type="component" value="Unplaced"/>
</dbReference>
<dbReference type="RefSeq" id="XP_033580800.1">
    <property type="nucleotide sequence ID" value="XM_033727697.1"/>
</dbReference>
<keyword evidence="1" id="KW-1133">Transmembrane helix</keyword>